<evidence type="ECO:0000313" key="2">
    <source>
        <dbReference type="Proteomes" id="UP001497535"/>
    </source>
</evidence>
<name>A0ACB0ZLY2_MELEN</name>
<dbReference type="Proteomes" id="UP001497535">
    <property type="component" value="Unassembled WGS sequence"/>
</dbReference>
<proteinExistence type="predicted"/>
<keyword evidence="2" id="KW-1185">Reference proteome</keyword>
<sequence>MEKILKHVNEQLNIPKIVKDGEQNVLKIKQLETKIGELTCSNAAVTVARCFTYQVFLIFKLTENRKSRIRVFVYLFWG</sequence>
<accession>A0ACB0ZLY2</accession>
<dbReference type="EMBL" id="CAVMJV010000037">
    <property type="protein sequence ID" value="CAK5079045.1"/>
    <property type="molecule type" value="Genomic_DNA"/>
</dbReference>
<evidence type="ECO:0000313" key="1">
    <source>
        <dbReference type="EMBL" id="CAK5079045.1"/>
    </source>
</evidence>
<protein>
    <submittedName>
        <fullName evidence="1">Uncharacterized protein</fullName>
    </submittedName>
</protein>
<organism evidence="1 2">
    <name type="scientific">Meloidogyne enterolobii</name>
    <name type="common">Root-knot nematode worm</name>
    <name type="synonym">Meloidogyne mayaguensis</name>
    <dbReference type="NCBI Taxonomy" id="390850"/>
    <lineage>
        <taxon>Eukaryota</taxon>
        <taxon>Metazoa</taxon>
        <taxon>Ecdysozoa</taxon>
        <taxon>Nematoda</taxon>
        <taxon>Chromadorea</taxon>
        <taxon>Rhabditida</taxon>
        <taxon>Tylenchina</taxon>
        <taxon>Tylenchomorpha</taxon>
        <taxon>Tylenchoidea</taxon>
        <taxon>Meloidogynidae</taxon>
        <taxon>Meloidogyninae</taxon>
        <taxon>Meloidogyne</taxon>
    </lineage>
</organism>
<comment type="caution">
    <text evidence="1">The sequence shown here is derived from an EMBL/GenBank/DDBJ whole genome shotgun (WGS) entry which is preliminary data.</text>
</comment>
<gene>
    <name evidence="1" type="ORF">MENTE1834_LOCUS26123</name>
</gene>
<reference evidence="1" key="1">
    <citation type="submission" date="2023-11" db="EMBL/GenBank/DDBJ databases">
        <authorList>
            <person name="Poullet M."/>
        </authorList>
    </citation>
    <scope>NUCLEOTIDE SEQUENCE</scope>
    <source>
        <strain evidence="1">E1834</strain>
    </source>
</reference>